<dbReference type="SFLD" id="SFLDG00358">
    <property type="entry name" value="Main_(cytGST)"/>
    <property type="match status" value="1"/>
</dbReference>
<dbReference type="GO" id="GO:0004364">
    <property type="term" value="F:glutathione transferase activity"/>
    <property type="evidence" value="ECO:0007669"/>
    <property type="project" value="UniProtKB-EC"/>
</dbReference>
<keyword evidence="9" id="KW-1185">Reference proteome</keyword>
<dbReference type="Pfam" id="PF02798">
    <property type="entry name" value="GST_N"/>
    <property type="match status" value="1"/>
</dbReference>
<accession>A0A7J7GE37</accession>
<evidence type="ECO:0000313" key="9">
    <source>
        <dbReference type="Proteomes" id="UP000593564"/>
    </source>
</evidence>
<proteinExistence type="inferred from homology"/>
<dbReference type="Gene3D" id="1.20.1050.10">
    <property type="match status" value="1"/>
</dbReference>
<dbReference type="SUPFAM" id="SSF47616">
    <property type="entry name" value="GST C-terminal domain-like"/>
    <property type="match status" value="1"/>
</dbReference>
<dbReference type="AlphaFoldDB" id="A0A7J7GE37"/>
<comment type="caution">
    <text evidence="8">The sequence shown here is derived from an EMBL/GenBank/DDBJ whole genome shotgun (WGS) entry which is preliminary data.</text>
</comment>
<evidence type="ECO:0000256" key="1">
    <source>
        <dbReference type="ARBA" id="ARBA00012452"/>
    </source>
</evidence>
<evidence type="ECO:0000259" key="6">
    <source>
        <dbReference type="PROSITE" id="PS50404"/>
    </source>
</evidence>
<organism evidence="8 9">
    <name type="scientific">Camellia sinensis</name>
    <name type="common">Tea plant</name>
    <name type="synonym">Thea sinensis</name>
    <dbReference type="NCBI Taxonomy" id="4442"/>
    <lineage>
        <taxon>Eukaryota</taxon>
        <taxon>Viridiplantae</taxon>
        <taxon>Streptophyta</taxon>
        <taxon>Embryophyta</taxon>
        <taxon>Tracheophyta</taxon>
        <taxon>Spermatophyta</taxon>
        <taxon>Magnoliopsida</taxon>
        <taxon>eudicotyledons</taxon>
        <taxon>Gunneridae</taxon>
        <taxon>Pentapetalae</taxon>
        <taxon>asterids</taxon>
        <taxon>Ericales</taxon>
        <taxon>Theaceae</taxon>
        <taxon>Camellia</taxon>
    </lineage>
</organism>
<dbReference type="EC" id="2.5.1.18" evidence="1"/>
<dbReference type="InterPro" id="IPR036282">
    <property type="entry name" value="Glutathione-S-Trfase_C_sf"/>
</dbReference>
<evidence type="ECO:0000256" key="4">
    <source>
        <dbReference type="ARBA" id="ARBA00025743"/>
    </source>
</evidence>
<dbReference type="CDD" id="cd03185">
    <property type="entry name" value="GST_C_Tau"/>
    <property type="match status" value="1"/>
</dbReference>
<dbReference type="InterPro" id="IPR036249">
    <property type="entry name" value="Thioredoxin-like_sf"/>
</dbReference>
<dbReference type="Pfam" id="PF00043">
    <property type="entry name" value="GST_C"/>
    <property type="match status" value="1"/>
</dbReference>
<gene>
    <name evidence="8" type="ORF">HYC85_023282</name>
</gene>
<evidence type="ECO:0000256" key="5">
    <source>
        <dbReference type="ARBA" id="ARBA00047960"/>
    </source>
</evidence>
<name>A0A7J7GE37_CAMSI</name>
<evidence type="ECO:0000313" key="8">
    <source>
        <dbReference type="EMBL" id="KAF5939023.1"/>
    </source>
</evidence>
<keyword evidence="3" id="KW-0808">Transferase</keyword>
<dbReference type="InterPro" id="IPR010987">
    <property type="entry name" value="Glutathione-S-Trfase_C-like"/>
</dbReference>
<dbReference type="GO" id="GO:0006749">
    <property type="term" value="P:glutathione metabolic process"/>
    <property type="evidence" value="ECO:0007669"/>
    <property type="project" value="InterPro"/>
</dbReference>
<dbReference type="InterPro" id="IPR040079">
    <property type="entry name" value="Glutathione_S-Trfase"/>
</dbReference>
<evidence type="ECO:0000256" key="2">
    <source>
        <dbReference type="ARBA" id="ARBA00022575"/>
    </source>
</evidence>
<dbReference type="InterPro" id="IPR045074">
    <property type="entry name" value="GST_C_Tau"/>
</dbReference>
<dbReference type="SFLD" id="SFLDG01152">
    <property type="entry name" value="Main.3:_Omega-_and_Tau-like"/>
    <property type="match status" value="1"/>
</dbReference>
<dbReference type="EMBL" id="JACBKZ010000011">
    <property type="protein sequence ID" value="KAF5939023.1"/>
    <property type="molecule type" value="Genomic_DNA"/>
</dbReference>
<dbReference type="FunFam" id="1.20.1050.10:FF:000016">
    <property type="entry name" value="Glutathione S-transferase U9"/>
    <property type="match status" value="1"/>
</dbReference>
<evidence type="ECO:0000259" key="7">
    <source>
        <dbReference type="PROSITE" id="PS50405"/>
    </source>
</evidence>
<dbReference type="Proteomes" id="UP000593564">
    <property type="component" value="Unassembled WGS sequence"/>
</dbReference>
<dbReference type="InterPro" id="IPR004045">
    <property type="entry name" value="Glutathione_S-Trfase_N"/>
</dbReference>
<feature type="domain" description="GST C-terminal" evidence="7">
    <location>
        <begin position="89"/>
        <end position="220"/>
    </location>
</feature>
<dbReference type="SFLD" id="SFLDS00019">
    <property type="entry name" value="Glutathione_Transferase_(cytos"/>
    <property type="match status" value="1"/>
</dbReference>
<dbReference type="PANTHER" id="PTHR11260">
    <property type="entry name" value="GLUTATHIONE S-TRANSFERASE, GST, SUPERFAMILY, GST DOMAIN CONTAINING"/>
    <property type="match status" value="1"/>
</dbReference>
<dbReference type="PANTHER" id="PTHR11260:SF615">
    <property type="entry name" value="GLUTATHIONE S-TRANSFERASE U17"/>
    <property type="match status" value="1"/>
</dbReference>
<sequence length="230" mass="25786">MATSDIKLIGMRPSPYVNRVQYALGMKSIDYEFLEEKFGSKSELLIQSNPIHKKVPVLIHAHKPICESLIIVQYIDELWTSGPSILPTDPYDRAIARFWAAYIDDKWYPSLKQFRMAKGEEEKLAAVEAVKEGLALLEDAFVKCSKGKSFFGGDSIGYLDIAFGCFLGWLKATEKLADLKLLDKTTTPHLVVWAERFCADGVVKDIMPKTETLVEIAKILQAKARGSNPN</sequence>
<comment type="catalytic activity">
    <reaction evidence="5">
        <text>RX + glutathione = an S-substituted glutathione + a halide anion + H(+)</text>
        <dbReference type="Rhea" id="RHEA:16437"/>
        <dbReference type="ChEBI" id="CHEBI:15378"/>
        <dbReference type="ChEBI" id="CHEBI:16042"/>
        <dbReference type="ChEBI" id="CHEBI:17792"/>
        <dbReference type="ChEBI" id="CHEBI:57925"/>
        <dbReference type="ChEBI" id="CHEBI:90779"/>
        <dbReference type="EC" id="2.5.1.18"/>
    </reaction>
</comment>
<reference evidence="8 9" key="2">
    <citation type="submission" date="2020-07" db="EMBL/GenBank/DDBJ databases">
        <title>Genome assembly of wild tea tree DASZ reveals pedigree and selection history of tea varieties.</title>
        <authorList>
            <person name="Zhang W."/>
        </authorList>
    </citation>
    <scope>NUCLEOTIDE SEQUENCE [LARGE SCALE GENOMIC DNA]</scope>
    <source>
        <strain evidence="9">cv. G240</strain>
        <tissue evidence="8">Leaf</tissue>
    </source>
</reference>
<protein>
    <recommendedName>
        <fullName evidence="1">glutathione transferase</fullName>
        <ecNumber evidence="1">2.5.1.18</ecNumber>
    </recommendedName>
</protein>
<comment type="similarity">
    <text evidence="4">Belongs to the GST superfamily. Tau family.</text>
</comment>
<dbReference type="GO" id="GO:0005737">
    <property type="term" value="C:cytoplasm"/>
    <property type="evidence" value="ECO:0007669"/>
    <property type="project" value="TreeGrafter"/>
</dbReference>
<reference evidence="9" key="1">
    <citation type="journal article" date="2020" name="Nat. Commun.">
        <title>Genome assembly of wild tea tree DASZ reveals pedigree and selection history of tea varieties.</title>
        <authorList>
            <person name="Zhang W."/>
            <person name="Zhang Y."/>
            <person name="Qiu H."/>
            <person name="Guo Y."/>
            <person name="Wan H."/>
            <person name="Zhang X."/>
            <person name="Scossa F."/>
            <person name="Alseekh S."/>
            <person name="Zhang Q."/>
            <person name="Wang P."/>
            <person name="Xu L."/>
            <person name="Schmidt M.H."/>
            <person name="Jia X."/>
            <person name="Li D."/>
            <person name="Zhu A."/>
            <person name="Guo F."/>
            <person name="Chen W."/>
            <person name="Ni D."/>
            <person name="Usadel B."/>
            <person name="Fernie A.R."/>
            <person name="Wen W."/>
        </authorList>
    </citation>
    <scope>NUCLEOTIDE SEQUENCE [LARGE SCALE GENOMIC DNA]</scope>
    <source>
        <strain evidence="9">cv. G240</strain>
    </source>
</reference>
<dbReference type="Gene3D" id="3.40.30.10">
    <property type="entry name" value="Glutaredoxin"/>
    <property type="match status" value="1"/>
</dbReference>
<dbReference type="InterPro" id="IPR004046">
    <property type="entry name" value="GST_C"/>
</dbReference>
<dbReference type="GO" id="GO:0009407">
    <property type="term" value="P:toxin catabolic process"/>
    <property type="evidence" value="ECO:0007669"/>
    <property type="project" value="UniProtKB-ARBA"/>
</dbReference>
<keyword evidence="2" id="KW-0216">Detoxification</keyword>
<dbReference type="InterPro" id="IPR045073">
    <property type="entry name" value="Omega/Tau-like"/>
</dbReference>
<dbReference type="PROSITE" id="PS50405">
    <property type="entry name" value="GST_CTER"/>
    <property type="match status" value="1"/>
</dbReference>
<dbReference type="SUPFAM" id="SSF52833">
    <property type="entry name" value="Thioredoxin-like"/>
    <property type="match status" value="1"/>
</dbReference>
<dbReference type="FunFam" id="3.40.30.10:FF:000044">
    <property type="entry name" value="Glutathione S-transferase GSTU6"/>
    <property type="match status" value="1"/>
</dbReference>
<evidence type="ECO:0000256" key="3">
    <source>
        <dbReference type="ARBA" id="ARBA00022679"/>
    </source>
</evidence>
<feature type="domain" description="GST N-terminal" evidence="6">
    <location>
        <begin position="4"/>
        <end position="83"/>
    </location>
</feature>
<dbReference type="CDD" id="cd03058">
    <property type="entry name" value="GST_N_Tau"/>
    <property type="match status" value="1"/>
</dbReference>
<dbReference type="PROSITE" id="PS50404">
    <property type="entry name" value="GST_NTER"/>
    <property type="match status" value="1"/>
</dbReference>